<protein>
    <submittedName>
        <fullName evidence="1">Uncharacterized protein</fullName>
    </submittedName>
</protein>
<name>A0AAJ0GB04_9PEZI</name>
<comment type="caution">
    <text evidence="1">The sequence shown here is derived from an EMBL/GenBank/DDBJ whole genome shotgun (WGS) entry which is preliminary data.</text>
</comment>
<organism evidence="1 2">
    <name type="scientific">Extremus antarcticus</name>
    <dbReference type="NCBI Taxonomy" id="702011"/>
    <lineage>
        <taxon>Eukaryota</taxon>
        <taxon>Fungi</taxon>
        <taxon>Dikarya</taxon>
        <taxon>Ascomycota</taxon>
        <taxon>Pezizomycotina</taxon>
        <taxon>Dothideomycetes</taxon>
        <taxon>Dothideomycetidae</taxon>
        <taxon>Mycosphaerellales</taxon>
        <taxon>Extremaceae</taxon>
        <taxon>Extremus</taxon>
    </lineage>
</organism>
<reference evidence="1" key="1">
    <citation type="submission" date="2023-04" db="EMBL/GenBank/DDBJ databases">
        <title>Black Yeasts Isolated from many extreme environments.</title>
        <authorList>
            <person name="Coleine C."/>
            <person name="Stajich J.E."/>
            <person name="Selbmann L."/>
        </authorList>
    </citation>
    <scope>NUCLEOTIDE SEQUENCE</scope>
    <source>
        <strain evidence="1">CCFEE 5312</strain>
    </source>
</reference>
<evidence type="ECO:0000313" key="1">
    <source>
        <dbReference type="EMBL" id="KAK3047959.1"/>
    </source>
</evidence>
<proteinExistence type="predicted"/>
<evidence type="ECO:0000313" key="2">
    <source>
        <dbReference type="Proteomes" id="UP001271007"/>
    </source>
</evidence>
<gene>
    <name evidence="1" type="ORF">LTR09_010633</name>
</gene>
<sequence>MGADPPDLVEIKEDGVALPATPVYYLRTIAPHIHNTEVAGPYRSVDAVAKQMRRDLEICVLGSRTADETVSDDHAGNLIETTIPSNGSPDFPSLVVPDVNTKTANPPLAPVCYIVVEARDLSAGRLSAKISDTATSLGAATPVLVMGVFGTVNDHAASFLKARQIAQGVASWHSGGQVTEQPAADGESCAVRVFAVFHPPSGRNNNGERCATMMGGIGRS</sequence>
<accession>A0AAJ0GB04</accession>
<keyword evidence="2" id="KW-1185">Reference proteome</keyword>
<dbReference type="EMBL" id="JAWDJX010000054">
    <property type="protein sequence ID" value="KAK3047959.1"/>
    <property type="molecule type" value="Genomic_DNA"/>
</dbReference>
<dbReference type="AlphaFoldDB" id="A0AAJ0GB04"/>
<dbReference type="Proteomes" id="UP001271007">
    <property type="component" value="Unassembled WGS sequence"/>
</dbReference>